<dbReference type="SUPFAM" id="SSF55347">
    <property type="entry name" value="Glyceraldehyde-3-phosphate dehydrogenase-like, C-terminal domain"/>
    <property type="match status" value="1"/>
</dbReference>
<dbReference type="Proteomes" id="UP001556367">
    <property type="component" value="Unassembled WGS sequence"/>
</dbReference>
<dbReference type="InterPro" id="IPR051450">
    <property type="entry name" value="Gfo/Idh/MocA_Oxidoreductases"/>
</dbReference>
<dbReference type="Gene3D" id="3.30.360.10">
    <property type="entry name" value="Dihydrodipicolinate Reductase, domain 2"/>
    <property type="match status" value="1"/>
</dbReference>
<organism evidence="2 3">
    <name type="scientific">Hohenbuehelia grisea</name>
    <dbReference type="NCBI Taxonomy" id="104357"/>
    <lineage>
        <taxon>Eukaryota</taxon>
        <taxon>Fungi</taxon>
        <taxon>Dikarya</taxon>
        <taxon>Basidiomycota</taxon>
        <taxon>Agaricomycotina</taxon>
        <taxon>Agaricomycetes</taxon>
        <taxon>Agaricomycetidae</taxon>
        <taxon>Agaricales</taxon>
        <taxon>Pleurotineae</taxon>
        <taxon>Pleurotaceae</taxon>
        <taxon>Hohenbuehelia</taxon>
    </lineage>
</organism>
<dbReference type="Pfam" id="PF01408">
    <property type="entry name" value="GFO_IDH_MocA"/>
    <property type="match status" value="1"/>
</dbReference>
<sequence>MSILASTKSLWHRSMKHSSNGSVSESTETNSGQITLAVVGCGQRGQSYSRYALQEPGKCKVVTIAEPRPKTRARFTEAYSIDRTLVFETWQDLVAASAETLNTVGKRLADAVIVAVQDHMHVEVTLAFAAQGYHILCEKPMATSLDDCIRMEEAIRKANIIFGMGHVMRYSPYSQEIGEIIRSRSLGELVNIVQLEPVGYYHFAHSFVRGNWGNEGRSSFSLLTKCCHDIDIICHWLGPSTPSKVSSFGSLHHFKKSGKPAEAGNATRCLDCPIEQECPYSAKKIYLDPLAHGNTGWPIATIVDGLPDIENVNEALRNGPYGQCVYETDNDVCDHQVVNLEFSNGSTASFTMAAFTTLICSRQVRLHFTHGEIVGDMSKFTVSDFRKNSSRTHLPRNEGGGHGGGDLGLIRAFIEAVRTGRQDILGTDVSEVLRSHLTVFAAEESRLKGTVVDCVAYEKEARQRVAGDEGKEISAEAST</sequence>
<name>A0ABR3J2D1_9AGAR</name>
<comment type="caution">
    <text evidence="2">The sequence shown here is derived from an EMBL/GenBank/DDBJ whole genome shotgun (WGS) entry which is preliminary data.</text>
</comment>
<evidence type="ECO:0000313" key="2">
    <source>
        <dbReference type="EMBL" id="KAL0949648.1"/>
    </source>
</evidence>
<dbReference type="PANTHER" id="PTHR43377:SF12">
    <property type="entry name" value="BINDING ROSSMANN FOLD OXIDOREDUCTASE, PUTATIVE (AFU_ORTHOLOGUE AFUA_3G11840)-RELATED"/>
    <property type="match status" value="1"/>
</dbReference>
<keyword evidence="3" id="KW-1185">Reference proteome</keyword>
<dbReference type="SUPFAM" id="SSF51735">
    <property type="entry name" value="NAD(P)-binding Rossmann-fold domains"/>
    <property type="match status" value="1"/>
</dbReference>
<dbReference type="PANTHER" id="PTHR43377">
    <property type="entry name" value="BILIVERDIN REDUCTASE A"/>
    <property type="match status" value="1"/>
</dbReference>
<evidence type="ECO:0000313" key="3">
    <source>
        <dbReference type="Proteomes" id="UP001556367"/>
    </source>
</evidence>
<feature type="domain" description="Gfo/Idh/MocA-like oxidoreductase N-terminal" evidence="1">
    <location>
        <begin position="35"/>
        <end position="166"/>
    </location>
</feature>
<dbReference type="InterPro" id="IPR000683">
    <property type="entry name" value="Gfo/Idh/MocA-like_OxRdtase_N"/>
</dbReference>
<dbReference type="Gene3D" id="3.40.50.720">
    <property type="entry name" value="NAD(P)-binding Rossmann-like Domain"/>
    <property type="match status" value="1"/>
</dbReference>
<gene>
    <name evidence="2" type="ORF">HGRIS_009692</name>
</gene>
<accession>A0ABR3J2D1</accession>
<reference evidence="3" key="1">
    <citation type="submission" date="2024-06" db="EMBL/GenBank/DDBJ databases">
        <title>Multi-omics analyses provide insights into the biosynthesis of the anticancer antibiotic pleurotin in Hohenbuehelia grisea.</title>
        <authorList>
            <person name="Weaver J.A."/>
            <person name="Alberti F."/>
        </authorList>
    </citation>
    <scope>NUCLEOTIDE SEQUENCE [LARGE SCALE GENOMIC DNA]</scope>
    <source>
        <strain evidence="3">T-177</strain>
    </source>
</reference>
<protein>
    <recommendedName>
        <fullName evidence="1">Gfo/Idh/MocA-like oxidoreductase N-terminal domain-containing protein</fullName>
    </recommendedName>
</protein>
<dbReference type="InterPro" id="IPR036291">
    <property type="entry name" value="NAD(P)-bd_dom_sf"/>
</dbReference>
<evidence type="ECO:0000259" key="1">
    <source>
        <dbReference type="Pfam" id="PF01408"/>
    </source>
</evidence>
<dbReference type="EMBL" id="JASNQZ010000012">
    <property type="protein sequence ID" value="KAL0949648.1"/>
    <property type="molecule type" value="Genomic_DNA"/>
</dbReference>
<proteinExistence type="predicted"/>